<keyword evidence="2" id="KW-0548">Nucleotidyltransferase</keyword>
<dbReference type="GO" id="GO:0003964">
    <property type="term" value="F:RNA-directed DNA polymerase activity"/>
    <property type="evidence" value="ECO:0007669"/>
    <property type="project" value="UniProtKB-KW"/>
</dbReference>
<dbReference type="EMBL" id="BKCJ011431313">
    <property type="protein sequence ID" value="GFD33080.1"/>
    <property type="molecule type" value="Genomic_DNA"/>
</dbReference>
<dbReference type="AlphaFoldDB" id="A0A699VEZ5"/>
<feature type="non-terminal residue" evidence="2">
    <location>
        <position position="92"/>
    </location>
</feature>
<feature type="domain" description="Retrotransposon gag" evidence="1">
    <location>
        <begin position="30"/>
        <end position="92"/>
    </location>
</feature>
<comment type="caution">
    <text evidence="2">The sequence shown here is derived from an EMBL/GenBank/DDBJ whole genome shotgun (WGS) entry which is preliminary data.</text>
</comment>
<evidence type="ECO:0000313" key="2">
    <source>
        <dbReference type="EMBL" id="GFD33080.1"/>
    </source>
</evidence>
<proteinExistence type="predicted"/>
<dbReference type="Pfam" id="PF03732">
    <property type="entry name" value="Retrotrans_gag"/>
    <property type="match status" value="1"/>
</dbReference>
<accession>A0A699VEZ5</accession>
<sequence length="92" mass="10131">DQETINATTVTNAQLQEMIDQGVTVDLAASDALRSTNGDDSHNSGTERELWELKVKGTDLASYTQYFQELALLCGRMFAEEADKIEKYVGGL</sequence>
<keyword evidence="2" id="KW-0808">Transferase</keyword>
<evidence type="ECO:0000259" key="1">
    <source>
        <dbReference type="Pfam" id="PF03732"/>
    </source>
</evidence>
<keyword evidence="2" id="KW-0695">RNA-directed DNA polymerase</keyword>
<gene>
    <name evidence="2" type="ORF">Tci_905049</name>
</gene>
<organism evidence="2">
    <name type="scientific">Tanacetum cinerariifolium</name>
    <name type="common">Dalmatian daisy</name>
    <name type="synonym">Chrysanthemum cinerariifolium</name>
    <dbReference type="NCBI Taxonomy" id="118510"/>
    <lineage>
        <taxon>Eukaryota</taxon>
        <taxon>Viridiplantae</taxon>
        <taxon>Streptophyta</taxon>
        <taxon>Embryophyta</taxon>
        <taxon>Tracheophyta</taxon>
        <taxon>Spermatophyta</taxon>
        <taxon>Magnoliopsida</taxon>
        <taxon>eudicotyledons</taxon>
        <taxon>Gunneridae</taxon>
        <taxon>Pentapetalae</taxon>
        <taxon>asterids</taxon>
        <taxon>campanulids</taxon>
        <taxon>Asterales</taxon>
        <taxon>Asteraceae</taxon>
        <taxon>Asteroideae</taxon>
        <taxon>Anthemideae</taxon>
        <taxon>Anthemidinae</taxon>
        <taxon>Tanacetum</taxon>
    </lineage>
</organism>
<reference evidence="2" key="1">
    <citation type="journal article" date="2019" name="Sci. Rep.">
        <title>Draft genome of Tanacetum cinerariifolium, the natural source of mosquito coil.</title>
        <authorList>
            <person name="Yamashiro T."/>
            <person name="Shiraishi A."/>
            <person name="Satake H."/>
            <person name="Nakayama K."/>
        </authorList>
    </citation>
    <scope>NUCLEOTIDE SEQUENCE</scope>
</reference>
<feature type="non-terminal residue" evidence="2">
    <location>
        <position position="1"/>
    </location>
</feature>
<protein>
    <submittedName>
        <fullName evidence="2">Reverse transcriptase domain-containing protein</fullName>
    </submittedName>
</protein>
<name>A0A699VEZ5_TANCI</name>
<dbReference type="InterPro" id="IPR005162">
    <property type="entry name" value="Retrotrans_gag_dom"/>
</dbReference>